<sequence length="113" mass="12631">MDNSSQNKIRITSRFNDAPASNDAHLEPFPDFHIPRLQPASVTLDNLIGQGGSARVYKGTMQGSTVAIKQFILPILSLDTEVKAIIRNEVKLLTRLRDSNFMFHTFGYIHDGC</sequence>
<accession>A0A433D056</accession>
<dbReference type="AlphaFoldDB" id="A0A433D056"/>
<protein>
    <recommendedName>
        <fullName evidence="4">Protein kinase domain-containing protein</fullName>
    </recommendedName>
</protein>
<keyword evidence="1" id="KW-0547">Nucleotide-binding</keyword>
<dbReference type="Proteomes" id="UP000268093">
    <property type="component" value="Unassembled WGS sequence"/>
</dbReference>
<evidence type="ECO:0000313" key="3">
    <source>
        <dbReference type="Proteomes" id="UP000268093"/>
    </source>
</evidence>
<dbReference type="PROSITE" id="PS00107">
    <property type="entry name" value="PROTEIN_KINASE_ATP"/>
    <property type="match status" value="1"/>
</dbReference>
<name>A0A433D056_9FUNG</name>
<evidence type="ECO:0000256" key="1">
    <source>
        <dbReference type="PROSITE-ProRule" id="PRU10141"/>
    </source>
</evidence>
<feature type="binding site" evidence="1">
    <location>
        <position position="69"/>
    </location>
    <ligand>
        <name>ATP</name>
        <dbReference type="ChEBI" id="CHEBI:30616"/>
    </ligand>
</feature>
<dbReference type="InterPro" id="IPR011009">
    <property type="entry name" value="Kinase-like_dom_sf"/>
</dbReference>
<dbReference type="InterPro" id="IPR017441">
    <property type="entry name" value="Protein_kinase_ATP_BS"/>
</dbReference>
<dbReference type="SUPFAM" id="SSF56112">
    <property type="entry name" value="Protein kinase-like (PK-like)"/>
    <property type="match status" value="1"/>
</dbReference>
<feature type="non-terminal residue" evidence="2">
    <location>
        <position position="113"/>
    </location>
</feature>
<reference evidence="2 3" key="1">
    <citation type="journal article" date="2018" name="New Phytol.">
        <title>Phylogenomics of Endogonaceae and evolution of mycorrhizas within Mucoromycota.</title>
        <authorList>
            <person name="Chang Y."/>
            <person name="Desiro A."/>
            <person name="Na H."/>
            <person name="Sandor L."/>
            <person name="Lipzen A."/>
            <person name="Clum A."/>
            <person name="Barry K."/>
            <person name="Grigoriev I.V."/>
            <person name="Martin F.M."/>
            <person name="Stajich J.E."/>
            <person name="Smith M.E."/>
            <person name="Bonito G."/>
            <person name="Spatafora J.W."/>
        </authorList>
    </citation>
    <scope>NUCLEOTIDE SEQUENCE [LARGE SCALE GENOMIC DNA]</scope>
    <source>
        <strain evidence="2 3">GMNB39</strain>
    </source>
</reference>
<dbReference type="OrthoDB" id="2386054at2759"/>
<dbReference type="Gene3D" id="3.30.200.20">
    <property type="entry name" value="Phosphorylase Kinase, domain 1"/>
    <property type="match status" value="1"/>
</dbReference>
<organism evidence="2 3">
    <name type="scientific">Jimgerdemannia flammicorona</name>
    <dbReference type="NCBI Taxonomy" id="994334"/>
    <lineage>
        <taxon>Eukaryota</taxon>
        <taxon>Fungi</taxon>
        <taxon>Fungi incertae sedis</taxon>
        <taxon>Mucoromycota</taxon>
        <taxon>Mucoromycotina</taxon>
        <taxon>Endogonomycetes</taxon>
        <taxon>Endogonales</taxon>
        <taxon>Endogonaceae</taxon>
        <taxon>Jimgerdemannia</taxon>
    </lineage>
</organism>
<gene>
    <name evidence="2" type="ORF">BC936DRAFT_149752</name>
</gene>
<keyword evidence="1" id="KW-0067">ATP-binding</keyword>
<comment type="caution">
    <text evidence="2">The sequence shown here is derived from an EMBL/GenBank/DDBJ whole genome shotgun (WGS) entry which is preliminary data.</text>
</comment>
<proteinExistence type="predicted"/>
<dbReference type="EMBL" id="RBNI01009322">
    <property type="protein sequence ID" value="RUP44222.1"/>
    <property type="molecule type" value="Genomic_DNA"/>
</dbReference>
<evidence type="ECO:0000313" key="2">
    <source>
        <dbReference type="EMBL" id="RUP44222.1"/>
    </source>
</evidence>
<evidence type="ECO:0008006" key="4">
    <source>
        <dbReference type="Google" id="ProtNLM"/>
    </source>
</evidence>
<dbReference type="GO" id="GO:0005524">
    <property type="term" value="F:ATP binding"/>
    <property type="evidence" value="ECO:0007669"/>
    <property type="project" value="UniProtKB-UniRule"/>
</dbReference>
<keyword evidence="3" id="KW-1185">Reference proteome</keyword>